<keyword evidence="2" id="KW-1185">Reference proteome</keyword>
<name>A0A4Q5MUV3_9MICO</name>
<sequence length="134" mass="13871">MFVAIAHFPEVSAERRAGLEAWFAWSNDELREVDGLTGRRLLRASDGTYVAVVEHESAQTFAAMSATGVAAHVQSRLRKILKEVPQTATLEVVVDLATSGSCCGGTGDDGGGAHQRPALAVVTAAAGSGGCCRG</sequence>
<dbReference type="RefSeq" id="WP_130104315.1">
    <property type="nucleotide sequence ID" value="NZ_SDWW01000093.1"/>
</dbReference>
<dbReference type="SUPFAM" id="SSF54909">
    <property type="entry name" value="Dimeric alpha+beta barrel"/>
    <property type="match status" value="1"/>
</dbReference>
<dbReference type="EMBL" id="SDWW01000093">
    <property type="protein sequence ID" value="RYV49336.1"/>
    <property type="molecule type" value="Genomic_DNA"/>
</dbReference>
<accession>A0A4Q5MUV3</accession>
<protein>
    <recommendedName>
        <fullName evidence="3">ABM domain-containing protein</fullName>
    </recommendedName>
</protein>
<reference evidence="1 2" key="1">
    <citation type="submission" date="2019-01" db="EMBL/GenBank/DDBJ databases">
        <title>Novel species of Cellulomonas.</title>
        <authorList>
            <person name="Liu Q."/>
            <person name="Xin Y.-H."/>
        </authorList>
    </citation>
    <scope>NUCLEOTIDE SEQUENCE [LARGE SCALE GENOMIC DNA]</scope>
    <source>
        <strain evidence="1 2">HLT2-17</strain>
    </source>
</reference>
<organism evidence="1 2">
    <name type="scientific">Pengzhenrongella frigida</name>
    <dbReference type="NCBI Taxonomy" id="1259133"/>
    <lineage>
        <taxon>Bacteria</taxon>
        <taxon>Bacillati</taxon>
        <taxon>Actinomycetota</taxon>
        <taxon>Actinomycetes</taxon>
        <taxon>Micrococcales</taxon>
        <taxon>Pengzhenrongella</taxon>
    </lineage>
</organism>
<dbReference type="Gene3D" id="3.30.70.100">
    <property type="match status" value="1"/>
</dbReference>
<dbReference type="OrthoDB" id="5518003at2"/>
<dbReference type="AlphaFoldDB" id="A0A4Q5MUV3"/>
<evidence type="ECO:0000313" key="2">
    <source>
        <dbReference type="Proteomes" id="UP000293764"/>
    </source>
</evidence>
<comment type="caution">
    <text evidence="1">The sequence shown here is derived from an EMBL/GenBank/DDBJ whole genome shotgun (WGS) entry which is preliminary data.</text>
</comment>
<evidence type="ECO:0008006" key="3">
    <source>
        <dbReference type="Google" id="ProtNLM"/>
    </source>
</evidence>
<proteinExistence type="predicted"/>
<evidence type="ECO:0000313" key="1">
    <source>
        <dbReference type="EMBL" id="RYV49336.1"/>
    </source>
</evidence>
<dbReference type="InterPro" id="IPR011008">
    <property type="entry name" value="Dimeric_a/b-barrel"/>
</dbReference>
<gene>
    <name evidence="1" type="ORF">EUA98_19355</name>
</gene>
<dbReference type="Proteomes" id="UP000293764">
    <property type="component" value="Unassembled WGS sequence"/>
</dbReference>